<dbReference type="AlphaFoldDB" id="A0A6A6NTT1"/>
<gene>
    <name evidence="2" type="ORF">BDY21DRAFT_325072</name>
</gene>
<dbReference type="InterPro" id="IPR029063">
    <property type="entry name" value="SAM-dependent_MTases_sf"/>
</dbReference>
<dbReference type="InterPro" id="IPR019410">
    <property type="entry name" value="Methyltransf_16"/>
</dbReference>
<dbReference type="GO" id="GO:0005829">
    <property type="term" value="C:cytosol"/>
    <property type="evidence" value="ECO:0007669"/>
    <property type="project" value="TreeGrafter"/>
</dbReference>
<dbReference type="GO" id="GO:0032991">
    <property type="term" value="C:protein-containing complex"/>
    <property type="evidence" value="ECO:0007669"/>
    <property type="project" value="TreeGrafter"/>
</dbReference>
<dbReference type="PANTHER" id="PTHR14614">
    <property type="entry name" value="HEPATOCELLULAR CARCINOMA-ASSOCIATED ANTIGEN"/>
    <property type="match status" value="1"/>
</dbReference>
<keyword evidence="3" id="KW-1185">Reference proteome</keyword>
<dbReference type="PANTHER" id="PTHR14614:SF109">
    <property type="entry name" value="RIBOSOMAL LYSINE N-METHYLTRANSFERASE 5"/>
    <property type="match status" value="1"/>
</dbReference>
<name>A0A6A6NTT1_9PEZI</name>
<dbReference type="OrthoDB" id="2529286at2759"/>
<dbReference type="GO" id="GO:0008757">
    <property type="term" value="F:S-adenosylmethionine-dependent methyltransferase activity"/>
    <property type="evidence" value="ECO:0007669"/>
    <property type="project" value="UniProtKB-ARBA"/>
</dbReference>
<dbReference type="Proteomes" id="UP000799766">
    <property type="component" value="Unassembled WGS sequence"/>
</dbReference>
<evidence type="ECO:0008006" key="4">
    <source>
        <dbReference type="Google" id="ProtNLM"/>
    </source>
</evidence>
<protein>
    <recommendedName>
        <fullName evidence="4">Methyltransferase-domain-containing protein</fullName>
    </recommendedName>
</protein>
<proteinExistence type="predicted"/>
<evidence type="ECO:0000313" key="2">
    <source>
        <dbReference type="EMBL" id="KAF2455146.1"/>
    </source>
</evidence>
<reference evidence="2" key="1">
    <citation type="journal article" date="2020" name="Stud. Mycol.">
        <title>101 Dothideomycetes genomes: a test case for predicting lifestyles and emergence of pathogens.</title>
        <authorList>
            <person name="Haridas S."/>
            <person name="Albert R."/>
            <person name="Binder M."/>
            <person name="Bloem J."/>
            <person name="Labutti K."/>
            <person name="Salamov A."/>
            <person name="Andreopoulos B."/>
            <person name="Baker S."/>
            <person name="Barry K."/>
            <person name="Bills G."/>
            <person name="Bluhm B."/>
            <person name="Cannon C."/>
            <person name="Castanera R."/>
            <person name="Culley D."/>
            <person name="Daum C."/>
            <person name="Ezra D."/>
            <person name="Gonzalez J."/>
            <person name="Henrissat B."/>
            <person name="Kuo A."/>
            <person name="Liang C."/>
            <person name="Lipzen A."/>
            <person name="Lutzoni F."/>
            <person name="Magnuson J."/>
            <person name="Mondo S."/>
            <person name="Nolan M."/>
            <person name="Ohm R."/>
            <person name="Pangilinan J."/>
            <person name="Park H.-J."/>
            <person name="Ramirez L."/>
            <person name="Alfaro M."/>
            <person name="Sun H."/>
            <person name="Tritt A."/>
            <person name="Yoshinaga Y."/>
            <person name="Zwiers L.-H."/>
            <person name="Turgeon B."/>
            <person name="Goodwin S."/>
            <person name="Spatafora J."/>
            <person name="Crous P."/>
            <person name="Grigoriev I."/>
        </authorList>
    </citation>
    <scope>NUCLEOTIDE SEQUENCE</scope>
    <source>
        <strain evidence="2">ATCC 16933</strain>
    </source>
</reference>
<dbReference type="Gene3D" id="3.40.50.150">
    <property type="entry name" value="Vaccinia Virus protein VP39"/>
    <property type="match status" value="1"/>
</dbReference>
<evidence type="ECO:0000256" key="1">
    <source>
        <dbReference type="SAM" id="MobiDB-lite"/>
    </source>
</evidence>
<evidence type="ECO:0000313" key="3">
    <source>
        <dbReference type="Proteomes" id="UP000799766"/>
    </source>
</evidence>
<feature type="region of interest" description="Disordered" evidence="1">
    <location>
        <begin position="148"/>
        <end position="185"/>
    </location>
</feature>
<accession>A0A6A6NTT1</accession>
<dbReference type="Pfam" id="PF10294">
    <property type="entry name" value="Methyltransf_16"/>
    <property type="match status" value="1"/>
</dbReference>
<sequence length="313" mass="34582">MEFAISAALGDEVSDPSEEAFWLLSQSIPSQDLGFVDPRAAEISFSVADRDLTIQQSPALLSSDRKQGTTGAVVWKVTPLVAEWAASPERLLFRLGALGPAKTVLELGCGVAGVLGLALAPSVGKYVATDQNYVLRLLRENIALNNGDEEASTTTTNKHQHRHGKGNTKKEAGHHREWKPSRGTGNFGTIEVIPLDWETDDVSFFTDIGCSSSKGVDVLIACDCIYNESLVEPFVTTCRDICRLRSNQVHDNESSEEPTLCVVASQIRSWEVMDAFLVEFHRWFRLWRVPDRQLPESLQENSGFSVHVGILRR</sequence>
<feature type="compositionally biased region" description="Basic and acidic residues" evidence="1">
    <location>
        <begin position="168"/>
        <end position="180"/>
    </location>
</feature>
<organism evidence="2 3">
    <name type="scientific">Lineolata rhizophorae</name>
    <dbReference type="NCBI Taxonomy" id="578093"/>
    <lineage>
        <taxon>Eukaryota</taxon>
        <taxon>Fungi</taxon>
        <taxon>Dikarya</taxon>
        <taxon>Ascomycota</taxon>
        <taxon>Pezizomycotina</taxon>
        <taxon>Dothideomycetes</taxon>
        <taxon>Dothideomycetes incertae sedis</taxon>
        <taxon>Lineolatales</taxon>
        <taxon>Lineolataceae</taxon>
        <taxon>Lineolata</taxon>
    </lineage>
</organism>
<feature type="compositionally biased region" description="Basic residues" evidence="1">
    <location>
        <begin position="158"/>
        <end position="167"/>
    </location>
</feature>
<dbReference type="EMBL" id="MU001688">
    <property type="protein sequence ID" value="KAF2455146.1"/>
    <property type="molecule type" value="Genomic_DNA"/>
</dbReference>
<dbReference type="SUPFAM" id="SSF53335">
    <property type="entry name" value="S-adenosyl-L-methionine-dependent methyltransferases"/>
    <property type="match status" value="1"/>
</dbReference>